<feature type="region of interest" description="Disordered" evidence="7">
    <location>
        <begin position="293"/>
        <end position="389"/>
    </location>
</feature>
<proteinExistence type="inferred from homology"/>
<dbReference type="SUPFAM" id="SSF51690">
    <property type="entry name" value="Nicotinate/Quinolinate PRTase C-terminal domain-like"/>
    <property type="match status" value="1"/>
</dbReference>
<comment type="caution">
    <text evidence="10">The sequence shown here is derived from an EMBL/GenBank/DDBJ whole genome shotgun (WGS) entry which is preliminary data.</text>
</comment>
<feature type="compositionally biased region" description="Polar residues" evidence="7">
    <location>
        <begin position="428"/>
        <end position="446"/>
    </location>
</feature>
<evidence type="ECO:0000259" key="8">
    <source>
        <dbReference type="Pfam" id="PF01729"/>
    </source>
</evidence>
<dbReference type="InterPro" id="IPR037128">
    <property type="entry name" value="Quinolinate_PRibosylTase_N_sf"/>
</dbReference>
<dbReference type="Gene3D" id="3.20.20.70">
    <property type="entry name" value="Aldolase class I"/>
    <property type="match status" value="1"/>
</dbReference>
<dbReference type="OrthoDB" id="10067394at2759"/>
<organism evidence="10 11">
    <name type="scientific">Fasciolopsis buskii</name>
    <dbReference type="NCBI Taxonomy" id="27845"/>
    <lineage>
        <taxon>Eukaryota</taxon>
        <taxon>Metazoa</taxon>
        <taxon>Spiralia</taxon>
        <taxon>Lophotrochozoa</taxon>
        <taxon>Platyhelminthes</taxon>
        <taxon>Trematoda</taxon>
        <taxon>Digenea</taxon>
        <taxon>Plagiorchiida</taxon>
        <taxon>Echinostomata</taxon>
        <taxon>Echinostomatoidea</taxon>
        <taxon>Fasciolidae</taxon>
        <taxon>Fasciolopsis</taxon>
    </lineage>
</organism>
<dbReference type="PANTHER" id="PTHR32179:SF3">
    <property type="entry name" value="NICOTINATE-NUCLEOTIDE PYROPHOSPHORYLASE [CARBOXYLATING]"/>
    <property type="match status" value="1"/>
</dbReference>
<dbReference type="Pfam" id="PF02749">
    <property type="entry name" value="QRPTase_N"/>
    <property type="match status" value="1"/>
</dbReference>
<evidence type="ECO:0000256" key="6">
    <source>
        <dbReference type="ARBA" id="ARBA00033102"/>
    </source>
</evidence>
<feature type="domain" description="Quinolinate phosphoribosyl transferase C-terminal" evidence="8">
    <location>
        <begin position="111"/>
        <end position="274"/>
    </location>
</feature>
<evidence type="ECO:0000313" key="10">
    <source>
        <dbReference type="EMBL" id="KAA0190119.1"/>
    </source>
</evidence>
<evidence type="ECO:0000313" key="11">
    <source>
        <dbReference type="Proteomes" id="UP000728185"/>
    </source>
</evidence>
<feature type="domain" description="Quinolinate phosphoribosyl transferase N-terminal" evidence="9">
    <location>
        <begin position="40"/>
        <end position="109"/>
    </location>
</feature>
<feature type="compositionally biased region" description="Basic residues" evidence="7">
    <location>
        <begin position="365"/>
        <end position="374"/>
    </location>
</feature>
<dbReference type="UniPathway" id="UPA00253"/>
<comment type="pathway">
    <text evidence="2">Cofactor biosynthesis; NAD(+) biosynthesis.</text>
</comment>
<evidence type="ECO:0000256" key="4">
    <source>
        <dbReference type="ARBA" id="ARBA00022676"/>
    </source>
</evidence>
<dbReference type="PANTHER" id="PTHR32179">
    <property type="entry name" value="NICOTINATE-NUCLEOTIDE PYROPHOSPHORYLASE [CARBOXYLATING]"/>
    <property type="match status" value="1"/>
</dbReference>
<dbReference type="AlphaFoldDB" id="A0A8E0RT21"/>
<dbReference type="InterPro" id="IPR027277">
    <property type="entry name" value="NadC/ModD"/>
</dbReference>
<dbReference type="GO" id="GO:0004514">
    <property type="term" value="F:nicotinate-nucleotide diphosphorylase (carboxylating) activity"/>
    <property type="evidence" value="ECO:0007669"/>
    <property type="project" value="InterPro"/>
</dbReference>
<reference evidence="10" key="1">
    <citation type="submission" date="2019-05" db="EMBL/GenBank/DDBJ databases">
        <title>Annotation for the trematode Fasciolopsis buski.</title>
        <authorList>
            <person name="Choi Y.-J."/>
        </authorList>
    </citation>
    <scope>NUCLEOTIDE SEQUENCE</scope>
    <source>
        <strain evidence="10">HT</strain>
        <tissue evidence="10">Whole worm</tissue>
    </source>
</reference>
<sequence>MACNMVLNRQSVKKLVDDWLRSEGSINLVGFAMKQDEHIGEIKMCHTGVLGGAPFIEALYREHGCMISWNAQDGDLIEDTECIVATVTGPLNDLLFCERLAVSVLSRASGIATFARRMRKSLGDIPWKGDLRVPHCLTPGFELVEEYAMLLGGVVSSSSPIFIRQSQALATGGVDKAIERIRSKVGLGTKIEIECGSLAEAMDAALAGANVISLRGHPELSAYATQLKNSHPQIQIQLEADFDENNLAPYAVSSVDFLATSKLSNGYSSLEFKVTYLGAADGVPDTEINAVKVPPTSAFDQGKLQSPGREPIDEITSPAASASKKSRLDDSLSDNSKTSSKPNGTPARNPNASSVTVTKETNQKRPQRNQRHQQHNTLRQSGQRAQTSGGMQLLQMTAPRFMSTNTPSPRPQNSLGQSNAATHVPSPLGQQNPSGLGMRSSGQQMQRLGPSMLGSGPNVAGGFLNMQPPQNQSPHSFAIGGGGGPMMGGLGLGMRMSSPGGGTGLITCRACGTANGPALPFCRNCRVPLR</sequence>
<comment type="similarity">
    <text evidence="3">Belongs to the NadC/ModD family.</text>
</comment>
<feature type="compositionally biased region" description="Polar residues" evidence="7">
    <location>
        <begin position="338"/>
        <end position="360"/>
    </location>
</feature>
<feature type="compositionally biased region" description="Polar residues" evidence="7">
    <location>
        <begin position="402"/>
        <end position="421"/>
    </location>
</feature>
<comment type="function">
    <text evidence="1">Involved in the catabolism of quinolinic acid (QA).</text>
</comment>
<accession>A0A8E0RT21</accession>
<keyword evidence="11" id="KW-1185">Reference proteome</keyword>
<gene>
    <name evidence="10" type="ORF">FBUS_08001</name>
</gene>
<evidence type="ECO:0000256" key="3">
    <source>
        <dbReference type="ARBA" id="ARBA00009400"/>
    </source>
</evidence>
<dbReference type="InterPro" id="IPR036068">
    <property type="entry name" value="Nicotinate_pribotase-like_C"/>
</dbReference>
<name>A0A8E0RT21_9TREM</name>
<protein>
    <recommendedName>
        <fullName evidence="6">Quinolinate phosphoribosyltransferase [decarboxylating]</fullName>
    </recommendedName>
</protein>
<dbReference type="EMBL" id="LUCM01007348">
    <property type="protein sequence ID" value="KAA0190119.1"/>
    <property type="molecule type" value="Genomic_DNA"/>
</dbReference>
<dbReference type="GO" id="GO:0009435">
    <property type="term" value="P:NAD+ biosynthetic process"/>
    <property type="evidence" value="ECO:0007669"/>
    <property type="project" value="UniProtKB-UniPathway"/>
</dbReference>
<dbReference type="SUPFAM" id="SSF54675">
    <property type="entry name" value="Nicotinate/Quinolinate PRTase N-terminal domain-like"/>
    <property type="match status" value="1"/>
</dbReference>
<dbReference type="Gene3D" id="3.90.1170.20">
    <property type="entry name" value="Quinolinate phosphoribosyl transferase, N-terminal domain"/>
    <property type="match status" value="1"/>
</dbReference>
<dbReference type="GO" id="GO:0005737">
    <property type="term" value="C:cytoplasm"/>
    <property type="evidence" value="ECO:0007669"/>
    <property type="project" value="TreeGrafter"/>
</dbReference>
<dbReference type="InterPro" id="IPR013785">
    <property type="entry name" value="Aldolase_TIM"/>
</dbReference>
<evidence type="ECO:0000256" key="5">
    <source>
        <dbReference type="ARBA" id="ARBA00022679"/>
    </source>
</evidence>
<dbReference type="Pfam" id="PF01729">
    <property type="entry name" value="QRPTase_C"/>
    <property type="match status" value="1"/>
</dbReference>
<dbReference type="Proteomes" id="UP000728185">
    <property type="component" value="Unassembled WGS sequence"/>
</dbReference>
<feature type="region of interest" description="Disordered" evidence="7">
    <location>
        <begin position="401"/>
        <end position="472"/>
    </location>
</feature>
<evidence type="ECO:0000256" key="1">
    <source>
        <dbReference type="ARBA" id="ARBA00003237"/>
    </source>
</evidence>
<dbReference type="GO" id="GO:0034213">
    <property type="term" value="P:quinolinate catabolic process"/>
    <property type="evidence" value="ECO:0007669"/>
    <property type="project" value="TreeGrafter"/>
</dbReference>
<dbReference type="InterPro" id="IPR002638">
    <property type="entry name" value="Quinolinate_PRibosylTrfase_C"/>
</dbReference>
<keyword evidence="5" id="KW-0808">Transferase</keyword>
<keyword evidence="4" id="KW-0328">Glycosyltransferase</keyword>
<dbReference type="InterPro" id="IPR022412">
    <property type="entry name" value="Quinolinate_PRibosylTrfase_N"/>
</dbReference>
<evidence type="ECO:0000259" key="9">
    <source>
        <dbReference type="Pfam" id="PF02749"/>
    </source>
</evidence>
<evidence type="ECO:0000256" key="2">
    <source>
        <dbReference type="ARBA" id="ARBA00004790"/>
    </source>
</evidence>
<evidence type="ECO:0000256" key="7">
    <source>
        <dbReference type="SAM" id="MobiDB-lite"/>
    </source>
</evidence>